<dbReference type="InterPro" id="IPR000150">
    <property type="entry name" value="Cof"/>
</dbReference>
<dbReference type="GO" id="GO:0000287">
    <property type="term" value="F:magnesium ion binding"/>
    <property type="evidence" value="ECO:0007669"/>
    <property type="project" value="TreeGrafter"/>
</dbReference>
<dbReference type="RefSeq" id="WP_141843385.1">
    <property type="nucleotide sequence ID" value="NZ_VFPM01000002.1"/>
</dbReference>
<dbReference type="CDD" id="cd07516">
    <property type="entry name" value="HAD_Pase"/>
    <property type="match status" value="1"/>
</dbReference>
<dbReference type="SFLD" id="SFLDS00003">
    <property type="entry name" value="Haloacid_Dehalogenase"/>
    <property type="match status" value="1"/>
</dbReference>
<dbReference type="Gene3D" id="3.30.1240.10">
    <property type="match status" value="1"/>
</dbReference>
<dbReference type="InterPro" id="IPR036412">
    <property type="entry name" value="HAD-like_sf"/>
</dbReference>
<dbReference type="AlphaFoldDB" id="A0A543HTM8"/>
<dbReference type="PANTHER" id="PTHR10000:SF8">
    <property type="entry name" value="HAD SUPERFAMILY HYDROLASE-LIKE, TYPE 3"/>
    <property type="match status" value="1"/>
</dbReference>
<dbReference type="SUPFAM" id="SSF56784">
    <property type="entry name" value="HAD-like"/>
    <property type="match status" value="1"/>
</dbReference>
<dbReference type="NCBIfam" id="TIGR01484">
    <property type="entry name" value="HAD-SF-IIB"/>
    <property type="match status" value="1"/>
</dbReference>
<dbReference type="PANTHER" id="PTHR10000">
    <property type="entry name" value="PHOSPHOSERINE PHOSPHATASE"/>
    <property type="match status" value="1"/>
</dbReference>
<name>A0A543HTM8_9MICO</name>
<dbReference type="InterPro" id="IPR023214">
    <property type="entry name" value="HAD_sf"/>
</dbReference>
<dbReference type="NCBIfam" id="TIGR00099">
    <property type="entry name" value="Cof-subfamily"/>
    <property type="match status" value="1"/>
</dbReference>
<protein>
    <recommendedName>
        <fullName evidence="3">Cof subfamily protein (Haloacid dehalogenase superfamily)/HAD superfamily hydrolase (TIGR01484 family)</fullName>
    </recommendedName>
</protein>
<sequence>MTLFCCDIDGTLLNAHRTLSGRTIAAIQAVREAGHTFVLCSSRMPSSMAALDRLCGGTGVPLIAYNGGLVIRDDGSVATDEHIAAADARVAYDTCARLGLHGSFFAGDSWYAWGRDRWTQREINHTAVEPSAESAHDYAAPGRIEAEPPHKVMGMGDAHLVDELERVLAGREGLVTYRSKATYLEVASAECSKGAGVRSIAADLGIDLADTVFYGDNDNDLSAFAVVGTSVAVANAKPYVLEAASEVTAAHHADGVAAHLEQWLAADAF</sequence>
<dbReference type="Gene3D" id="3.40.50.1000">
    <property type="entry name" value="HAD superfamily/HAD-like"/>
    <property type="match status" value="1"/>
</dbReference>
<gene>
    <name evidence="1" type="ORF">FBY41_1653</name>
</gene>
<dbReference type="OrthoDB" id="3180855at2"/>
<dbReference type="Pfam" id="PF08282">
    <property type="entry name" value="Hydrolase_3"/>
    <property type="match status" value="1"/>
</dbReference>
<comment type="caution">
    <text evidence="1">The sequence shown here is derived from an EMBL/GenBank/DDBJ whole genome shotgun (WGS) entry which is preliminary data.</text>
</comment>
<proteinExistence type="predicted"/>
<dbReference type="GO" id="GO:0016791">
    <property type="term" value="F:phosphatase activity"/>
    <property type="evidence" value="ECO:0007669"/>
    <property type="project" value="TreeGrafter"/>
</dbReference>
<organism evidence="1 2">
    <name type="scientific">Humibacillus xanthopallidus</name>
    <dbReference type="NCBI Taxonomy" id="412689"/>
    <lineage>
        <taxon>Bacteria</taxon>
        <taxon>Bacillati</taxon>
        <taxon>Actinomycetota</taxon>
        <taxon>Actinomycetes</taxon>
        <taxon>Micrococcales</taxon>
        <taxon>Intrasporangiaceae</taxon>
        <taxon>Humibacillus</taxon>
    </lineage>
</organism>
<evidence type="ECO:0008006" key="3">
    <source>
        <dbReference type="Google" id="ProtNLM"/>
    </source>
</evidence>
<keyword evidence="2" id="KW-1185">Reference proteome</keyword>
<reference evidence="1 2" key="1">
    <citation type="submission" date="2019-06" db="EMBL/GenBank/DDBJ databases">
        <title>Genome sequencing of plant associated microbes to promote plant fitness in Sorghum bicolor and Oryza sativa.</title>
        <authorList>
            <person name="Coleman-Derr D."/>
        </authorList>
    </citation>
    <scope>NUCLEOTIDE SEQUENCE [LARGE SCALE GENOMIC DNA]</scope>
    <source>
        <strain evidence="1 2">KV-663</strain>
    </source>
</reference>
<evidence type="ECO:0000313" key="2">
    <source>
        <dbReference type="Proteomes" id="UP000316747"/>
    </source>
</evidence>
<evidence type="ECO:0000313" key="1">
    <source>
        <dbReference type="EMBL" id="TQM61642.1"/>
    </source>
</evidence>
<dbReference type="SFLD" id="SFLDG01140">
    <property type="entry name" value="C2.B:_Phosphomannomutase_and_P"/>
    <property type="match status" value="1"/>
</dbReference>
<dbReference type="Proteomes" id="UP000316747">
    <property type="component" value="Unassembled WGS sequence"/>
</dbReference>
<dbReference type="PROSITE" id="PS01228">
    <property type="entry name" value="COF_1"/>
    <property type="match status" value="1"/>
</dbReference>
<dbReference type="EMBL" id="VFPM01000002">
    <property type="protein sequence ID" value="TQM61642.1"/>
    <property type="molecule type" value="Genomic_DNA"/>
</dbReference>
<accession>A0A543HTM8</accession>
<dbReference type="GO" id="GO:0005829">
    <property type="term" value="C:cytosol"/>
    <property type="evidence" value="ECO:0007669"/>
    <property type="project" value="TreeGrafter"/>
</dbReference>
<dbReference type="InterPro" id="IPR006379">
    <property type="entry name" value="HAD-SF_hydro_IIB"/>
</dbReference>